<feature type="domain" description="YbgF trimerisation" evidence="3">
    <location>
        <begin position="41"/>
        <end position="109"/>
    </location>
</feature>
<dbReference type="RefSeq" id="WP_272752433.1">
    <property type="nucleotide sequence ID" value="NZ_JAQQLF010000016.1"/>
</dbReference>
<dbReference type="InterPro" id="IPR032519">
    <property type="entry name" value="YbgF_tri"/>
</dbReference>
<evidence type="ECO:0000259" key="3">
    <source>
        <dbReference type="Pfam" id="PF16331"/>
    </source>
</evidence>
<gene>
    <name evidence="1" type="primary">cpoB</name>
    <name evidence="4" type="ORF">PQU95_13175</name>
</gene>
<keyword evidence="1" id="KW-0732">Signal</keyword>
<dbReference type="Gene3D" id="1.20.5.110">
    <property type="match status" value="1"/>
</dbReference>
<comment type="subcellular location">
    <subcellularLocation>
        <location evidence="1">Periplasm</location>
    </subcellularLocation>
</comment>
<dbReference type="Pfam" id="PF13174">
    <property type="entry name" value="TPR_6"/>
    <property type="match status" value="2"/>
</dbReference>
<evidence type="ECO:0000313" key="5">
    <source>
        <dbReference type="Proteomes" id="UP001219956"/>
    </source>
</evidence>
<sequence length="251" mass="27718">MRNRLFPLLLPIVLGACATTTDLEQARLDLESKLASSSQQASARLSDVEAKLANQRLLDLVNQVTLLKGEMSTLRGQNEVLQHQVAETQKRQNDLYNDIDLRMGKMEKQLRDASQPQAEAPAAEPAAANPADAALARALEVLRGRDFAKSLPLLKAVADGYPASEQGLEATYWMGVAHTALKQYSAAIDIQRRFAEQYPKHPKAAETLRLMAGNQLQLEQKDQARLTLRKIIKQYPGTPAAQRAQQQLATL</sequence>
<evidence type="ECO:0000256" key="1">
    <source>
        <dbReference type="HAMAP-Rule" id="MF_02066"/>
    </source>
</evidence>
<reference evidence="4 5" key="1">
    <citation type="submission" date="2023-01" db="EMBL/GenBank/DDBJ databases">
        <title>Novel species of the genus Vogesella isolated from rivers.</title>
        <authorList>
            <person name="Lu H."/>
        </authorList>
    </citation>
    <scope>NUCLEOTIDE SEQUENCE [LARGE SCALE GENOMIC DNA]</scope>
    <source>
        <strain evidence="4 5">DC21W</strain>
    </source>
</reference>
<evidence type="ECO:0000256" key="2">
    <source>
        <dbReference type="SAM" id="MobiDB-lite"/>
    </source>
</evidence>
<dbReference type="HAMAP" id="MF_02066">
    <property type="entry name" value="CpoB"/>
    <property type="match status" value="1"/>
</dbReference>
<proteinExistence type="inferred from homology"/>
<protein>
    <recommendedName>
        <fullName evidence="1">Cell division coordinator CpoB</fullName>
    </recommendedName>
</protein>
<dbReference type="Proteomes" id="UP001219956">
    <property type="component" value="Unassembled WGS sequence"/>
</dbReference>
<name>A0ABT5J007_9NEIS</name>
<dbReference type="InterPro" id="IPR034706">
    <property type="entry name" value="CpoB"/>
</dbReference>
<feature type="compositionally biased region" description="Low complexity" evidence="2">
    <location>
        <begin position="118"/>
        <end position="129"/>
    </location>
</feature>
<keyword evidence="1" id="KW-0574">Periplasm</keyword>
<comment type="similarity">
    <text evidence="1">Belongs to the CpoB family.</text>
</comment>
<comment type="function">
    <text evidence="1">Mediates coordination of peptidoglycan synthesis and outer membrane constriction during cell division.</text>
</comment>
<dbReference type="InterPro" id="IPR019734">
    <property type="entry name" value="TPR_rpt"/>
</dbReference>
<keyword evidence="1" id="KW-0132">Cell division</keyword>
<dbReference type="SUPFAM" id="SSF48452">
    <property type="entry name" value="TPR-like"/>
    <property type="match status" value="1"/>
</dbReference>
<dbReference type="Gene3D" id="1.25.40.10">
    <property type="entry name" value="Tetratricopeptide repeat domain"/>
    <property type="match status" value="1"/>
</dbReference>
<comment type="caution">
    <text evidence="4">The sequence shown here is derived from an EMBL/GenBank/DDBJ whole genome shotgun (WGS) entry which is preliminary data.</text>
</comment>
<dbReference type="InterPro" id="IPR011990">
    <property type="entry name" value="TPR-like_helical_dom_sf"/>
</dbReference>
<accession>A0ABT5J007</accession>
<feature type="region of interest" description="Disordered" evidence="2">
    <location>
        <begin position="109"/>
        <end position="129"/>
    </location>
</feature>
<keyword evidence="1" id="KW-0131">Cell cycle</keyword>
<dbReference type="EMBL" id="JAQQLF010000016">
    <property type="protein sequence ID" value="MDC7718165.1"/>
    <property type="molecule type" value="Genomic_DNA"/>
</dbReference>
<evidence type="ECO:0000313" key="4">
    <source>
        <dbReference type="EMBL" id="MDC7718165.1"/>
    </source>
</evidence>
<dbReference type="PROSITE" id="PS51257">
    <property type="entry name" value="PROKAR_LIPOPROTEIN"/>
    <property type="match status" value="1"/>
</dbReference>
<keyword evidence="5" id="KW-1185">Reference proteome</keyword>
<organism evidence="4 5">
    <name type="scientific">Vogesella aquatica</name>
    <dbReference type="NCBI Taxonomy" id="2984206"/>
    <lineage>
        <taxon>Bacteria</taxon>
        <taxon>Pseudomonadati</taxon>
        <taxon>Pseudomonadota</taxon>
        <taxon>Betaproteobacteria</taxon>
        <taxon>Neisseriales</taxon>
        <taxon>Chromobacteriaceae</taxon>
        <taxon>Vogesella</taxon>
    </lineage>
</organism>
<dbReference type="Pfam" id="PF16331">
    <property type="entry name" value="TolA_bind_tri"/>
    <property type="match status" value="1"/>
</dbReference>